<feature type="region of interest" description="Disordered" evidence="1">
    <location>
        <begin position="1"/>
        <end position="81"/>
    </location>
</feature>
<sequence>MLKRKPQDLQVPVPNFPLSSPISEEISSPSCSSDDQEERDRPFAFLSKATRQQLEAKTKDRNRSPISTRESSRLNIRITKKRKSVGKPVGLNLVTDFTLAPAPRKPSIPAEPSAAAPFVDLNDLKLLSKVREKERTAQKSKDTFKRRVSRGFQRLPETNSQNGSGTSFLTARDENPFHDRHENTLSPSDRHVMIGLTVPRSESVERSQELDSAGTPLTPSIIVTPARGEAPWNAHSNSSTEMLRPRATSSIYSQPTPRLWQYEADIPPVPAIPAQHSAATKTPASETGYQNIGVERNVRANSTASIWEDDSPPRSPETVRPTPKSQEQGRLSVNTQADADRPHSQGWWTYLLSPLLGRSIKSPLSPTFPQESPSTLSTTTTTTTRPPERKEWIPHEKEISCFSPDTPETAAPIGEKAFEISRSFEADQYQGPERHQSPPPAYVSNVSSRQNTMSFMFSNNQTIQGEAAEYYQACAHELFSKTPYFECVNHVCSITPVNPIAVPAGAINPSAESGRGLALVGVEEPGVSGLEGMRENEIQNPGPSTRSTKNAGLLIDIDSPRPETTKSSVPVGYAVRAKEMQVLSPSSEFSSHTWDSSVVDEDEKDKGSVATHGTRGVSESRSQRAASPPPLAPVPVPVVAPPAEVVDRQVSEPSAHAPAPIPMPEPAPATEPAPAPAPAPIPMPEPTHPPAPQIITNISPPVTNFHYTTPPPQPQMQPPQPTVQYVPVFAPQAAQPMEPIIQQPQPQELPREISEAPMVQPVPAPQVATPRSEWPWGQPQGQPKVQQPATQGPFSGFEWAYTQQEEPQGQPHGQPRGQLQGLPVTQTSPQQSQITYGQAAPQTRQVTYGRAAQPQGPLVIQGRQSGSGWPFGLTAHPHSNAPPVPPLPQTQPTESEVQHQQDQSQVSVTQDRQPGSEESQTERGLPQRSEVGPLQGNLQPSEPISPGFHRAAGGPGSIPMSDMQAPAPAYTQCPRQAPLPPRYDTQPHYDNDPAAGVSSVNPSGAIGPHEARRRRLEKEDATGRRVCNLWRGRGLFSKKSGRPGREGRIRRRWYFVICIFFFIIVTLATILAITLTRKGHNTPVQSQWLNLTGYPPMPTGIATIVGTKPQLEKSTCITPSSMWSCALPKDQQVANEPYNANQPSFRVAISFRNGTYGNSTTASSKLRIRSDDLFNPSPAAPTDAEQSFLGQYTDNNTAPYAGEETPFYMSLLSPVSLSSASIYRRSDTSNGTAYPNISSIIPAPEENADGTPSAAVLYPLPSSQPIRLYNRGLSTEHYGFYSYFDKSIFLTSQTKSSTADTNGGTSKSNAKYRCTWSQTRLLIQIWTQPDKINRHLLPKSNNTATSTTTSSPTTTASTNEPTSSSSATDFTFPGSFPYPVTITVDRHGGAEKKKMVYCYPLEDDGRYNITAVQLQLEDRAVGGELINPAAGLFKGLGETKNATIEDAGGVDGGDGGCGCQWVNWISSV</sequence>
<feature type="compositionally biased region" description="Pro residues" evidence="1">
    <location>
        <begin position="880"/>
        <end position="889"/>
    </location>
</feature>
<keyword evidence="4" id="KW-1185">Reference proteome</keyword>
<feature type="compositionally biased region" description="Pro residues" evidence="1">
    <location>
        <begin position="627"/>
        <end position="637"/>
    </location>
</feature>
<evidence type="ECO:0000313" key="4">
    <source>
        <dbReference type="Proteomes" id="UP001213799"/>
    </source>
</evidence>
<feature type="compositionally biased region" description="Basic and acidic residues" evidence="1">
    <location>
        <begin position="54"/>
        <end position="63"/>
    </location>
</feature>
<feature type="compositionally biased region" description="Polar residues" evidence="1">
    <location>
        <begin position="156"/>
        <end position="169"/>
    </location>
</feature>
<feature type="transmembrane region" description="Helical" evidence="2">
    <location>
        <begin position="1053"/>
        <end position="1075"/>
    </location>
</feature>
<evidence type="ECO:0000256" key="1">
    <source>
        <dbReference type="SAM" id="MobiDB-lite"/>
    </source>
</evidence>
<feature type="region of interest" description="Disordered" evidence="1">
    <location>
        <begin position="763"/>
        <end position="1019"/>
    </location>
</feature>
<evidence type="ECO:0000256" key="2">
    <source>
        <dbReference type="SAM" id="Phobius"/>
    </source>
</evidence>
<dbReference type="EMBL" id="JAQJAE010000005">
    <property type="protein sequence ID" value="KAJ5593647.1"/>
    <property type="molecule type" value="Genomic_DNA"/>
</dbReference>
<name>A0AAD6DV38_9EURO</name>
<feature type="compositionally biased region" description="Polar residues" evidence="1">
    <location>
        <begin position="323"/>
        <end position="337"/>
    </location>
</feature>
<organism evidence="3 4">
    <name type="scientific">Penicillium hordei</name>
    <dbReference type="NCBI Taxonomy" id="40994"/>
    <lineage>
        <taxon>Eukaryota</taxon>
        <taxon>Fungi</taxon>
        <taxon>Dikarya</taxon>
        <taxon>Ascomycota</taxon>
        <taxon>Pezizomycotina</taxon>
        <taxon>Eurotiomycetes</taxon>
        <taxon>Eurotiomycetidae</taxon>
        <taxon>Eurotiales</taxon>
        <taxon>Aspergillaceae</taxon>
        <taxon>Penicillium</taxon>
    </lineage>
</organism>
<dbReference type="GeneID" id="81591847"/>
<evidence type="ECO:0000313" key="3">
    <source>
        <dbReference type="EMBL" id="KAJ5593647.1"/>
    </source>
</evidence>
<feature type="compositionally biased region" description="Basic and acidic residues" evidence="1">
    <location>
        <begin position="171"/>
        <end position="186"/>
    </location>
</feature>
<feature type="compositionally biased region" description="Pro residues" evidence="1">
    <location>
        <begin position="659"/>
        <end position="692"/>
    </location>
</feature>
<feature type="compositionally biased region" description="Low complexity" evidence="1">
    <location>
        <begin position="1340"/>
        <end position="1368"/>
    </location>
</feature>
<keyword evidence="2" id="KW-0812">Transmembrane</keyword>
<feature type="region of interest" description="Disordered" evidence="1">
    <location>
        <begin position="274"/>
        <end position="341"/>
    </location>
</feature>
<dbReference type="RefSeq" id="XP_056750273.1">
    <property type="nucleotide sequence ID" value="XM_056901605.1"/>
</dbReference>
<proteinExistence type="predicted"/>
<feature type="region of interest" description="Disordered" evidence="1">
    <location>
        <begin position="1334"/>
        <end position="1370"/>
    </location>
</feature>
<keyword evidence="2" id="KW-1133">Transmembrane helix</keyword>
<comment type="caution">
    <text evidence="3">The sequence shown here is derived from an EMBL/GenBank/DDBJ whole genome shotgun (WGS) entry which is preliminary data.</text>
</comment>
<feature type="compositionally biased region" description="Polar residues" evidence="1">
    <location>
        <begin position="277"/>
        <end position="290"/>
    </location>
</feature>
<feature type="compositionally biased region" description="Low complexity" evidence="1">
    <location>
        <begin position="803"/>
        <end position="823"/>
    </location>
</feature>
<reference evidence="3" key="2">
    <citation type="submission" date="2023-01" db="EMBL/GenBank/DDBJ databases">
        <authorList>
            <person name="Petersen C."/>
        </authorList>
    </citation>
    <scope>NUCLEOTIDE SEQUENCE</scope>
    <source>
        <strain evidence="3">IBT 12815</strain>
    </source>
</reference>
<reference evidence="3" key="1">
    <citation type="journal article" date="2023" name="IMA Fungus">
        <title>Comparative genomic study of the Penicillium genus elucidates a diverse pangenome and 15 lateral gene transfer events.</title>
        <authorList>
            <person name="Petersen C."/>
            <person name="Sorensen T."/>
            <person name="Nielsen M.R."/>
            <person name="Sondergaard T.E."/>
            <person name="Sorensen J.L."/>
            <person name="Fitzpatrick D.A."/>
            <person name="Frisvad J.C."/>
            <person name="Nielsen K.L."/>
        </authorList>
    </citation>
    <scope>NUCLEOTIDE SEQUENCE</scope>
    <source>
        <strain evidence="3">IBT 12815</strain>
    </source>
</reference>
<dbReference type="Proteomes" id="UP001213799">
    <property type="component" value="Unassembled WGS sequence"/>
</dbReference>
<feature type="compositionally biased region" description="Polar residues" evidence="1">
    <location>
        <begin position="583"/>
        <end position="596"/>
    </location>
</feature>
<feature type="compositionally biased region" description="Low complexity" evidence="1">
    <location>
        <begin position="763"/>
        <end position="788"/>
    </location>
</feature>
<feature type="region of interest" description="Disordered" evidence="1">
    <location>
        <begin position="363"/>
        <end position="391"/>
    </location>
</feature>
<accession>A0AAD6DV38</accession>
<feature type="region of interest" description="Disordered" evidence="1">
    <location>
        <begin position="155"/>
        <end position="186"/>
    </location>
</feature>
<feature type="compositionally biased region" description="Low complexity" evidence="1">
    <location>
        <begin position="19"/>
        <end position="33"/>
    </location>
</feature>
<evidence type="ECO:0008006" key="5">
    <source>
        <dbReference type="Google" id="ProtNLM"/>
    </source>
</evidence>
<feature type="region of interest" description="Disordered" evidence="1">
    <location>
        <begin position="200"/>
        <end position="219"/>
    </location>
</feature>
<gene>
    <name evidence="3" type="ORF">N7537_010551</name>
</gene>
<feature type="region of interest" description="Disordered" evidence="1">
    <location>
        <begin position="582"/>
        <end position="637"/>
    </location>
</feature>
<feature type="region of interest" description="Disordered" evidence="1">
    <location>
        <begin position="649"/>
        <end position="692"/>
    </location>
</feature>
<keyword evidence="2" id="KW-0472">Membrane</keyword>
<feature type="compositionally biased region" description="Low complexity" evidence="1">
    <location>
        <begin position="372"/>
        <end position="385"/>
    </location>
</feature>
<feature type="compositionally biased region" description="Low complexity" evidence="1">
    <location>
        <begin position="890"/>
        <end position="913"/>
    </location>
</feature>
<protein>
    <recommendedName>
        <fullName evidence="5">Glycoprotease family protein</fullName>
    </recommendedName>
</protein>
<feature type="compositionally biased region" description="Polar residues" evidence="1">
    <location>
        <begin position="824"/>
        <end position="846"/>
    </location>
</feature>